<dbReference type="Pfam" id="PF06030">
    <property type="entry name" value="WxLIP_PGBD"/>
    <property type="match status" value="1"/>
</dbReference>
<evidence type="ECO:0000259" key="3">
    <source>
        <dbReference type="Pfam" id="PF11797"/>
    </source>
</evidence>
<dbReference type="RefSeq" id="WP_166034447.1">
    <property type="nucleotide sequence ID" value="NZ_CP049887.1"/>
</dbReference>
<evidence type="ECO:0000313" key="4">
    <source>
        <dbReference type="EMBL" id="QIL48300.1"/>
    </source>
</evidence>
<keyword evidence="1" id="KW-0472">Membrane</keyword>
<sequence>MNRILKLVFLLVNVPILFLYEMKTVHAEEISKVDFTVEPIFPDNQVNKNLAYYDLMIKPNTEQKILLRVKNLTKEPIVVDVGITEATTNRYGKIDYGQEKPMELDPRNLSITDLIMVDEEFKQVKLKGFEEKEVSVTIKSPEKEFSGIKLGAVTFIKSGEDKIGENDYGYRIGVLLNEDRKNYDETGSLKLRSVSAGLDNGFEAINLLFSNQEPQVIKQVDINIEIRKKGKKKVITEYFLESCSIAPESKFQLSIPWDIQKMNLGYYDVKIVAKNSTKEWVWNEALEVKMTKELENQGIVLKNKNLGNHELLYLIIFFIAVLNVVVIIKRLRRSIHQKLPKEEYKSC</sequence>
<evidence type="ECO:0000259" key="2">
    <source>
        <dbReference type="Pfam" id="PF06030"/>
    </source>
</evidence>
<dbReference type="AlphaFoldDB" id="A0A6G8ATJ5"/>
<gene>
    <name evidence="4" type="ORF">G7082_07250</name>
</gene>
<dbReference type="EMBL" id="CP049887">
    <property type="protein sequence ID" value="QIL48300.1"/>
    <property type="molecule type" value="Genomic_DNA"/>
</dbReference>
<protein>
    <submittedName>
        <fullName evidence="4">DUF916 domain-containing protein</fullName>
    </submittedName>
</protein>
<feature type="transmembrane region" description="Helical" evidence="1">
    <location>
        <begin position="311"/>
        <end position="328"/>
    </location>
</feature>
<proteinExistence type="predicted"/>
<dbReference type="Proteomes" id="UP000501747">
    <property type="component" value="Chromosome"/>
</dbReference>
<evidence type="ECO:0000256" key="1">
    <source>
        <dbReference type="SAM" id="Phobius"/>
    </source>
</evidence>
<accession>A0A6G8ATJ5</accession>
<feature type="domain" description="WxL Interacting Protein host binding" evidence="3">
    <location>
        <begin position="165"/>
        <end position="292"/>
    </location>
</feature>
<keyword evidence="1" id="KW-1133">Transmembrane helix</keyword>
<organism evidence="4 5">
    <name type="scientific">Vagococcus hydrophili</name>
    <dbReference type="NCBI Taxonomy" id="2714947"/>
    <lineage>
        <taxon>Bacteria</taxon>
        <taxon>Bacillati</taxon>
        <taxon>Bacillota</taxon>
        <taxon>Bacilli</taxon>
        <taxon>Lactobacillales</taxon>
        <taxon>Enterococcaceae</taxon>
        <taxon>Vagococcus</taxon>
    </lineage>
</organism>
<dbReference type="Pfam" id="PF11797">
    <property type="entry name" value="WxLIP_HBD"/>
    <property type="match status" value="1"/>
</dbReference>
<name>A0A6G8ATJ5_9ENTE</name>
<evidence type="ECO:0000313" key="5">
    <source>
        <dbReference type="Proteomes" id="UP000501747"/>
    </source>
</evidence>
<reference evidence="4 5" key="1">
    <citation type="submission" date="2020-03" db="EMBL/GenBank/DDBJ databases">
        <title>Vagococcus sp. nov., isolated from beetles.</title>
        <authorList>
            <person name="Hyun D.-W."/>
            <person name="Bae J.-W."/>
        </authorList>
    </citation>
    <scope>NUCLEOTIDE SEQUENCE [LARGE SCALE GENOMIC DNA]</scope>
    <source>
        <strain evidence="4 5">HDW17B</strain>
    </source>
</reference>
<dbReference type="InterPro" id="IPR021759">
    <property type="entry name" value="WxLIP_HBD"/>
</dbReference>
<keyword evidence="1" id="KW-0812">Transmembrane</keyword>
<dbReference type="KEGG" id="vhy:G7082_07250"/>
<keyword evidence="5" id="KW-1185">Reference proteome</keyword>
<feature type="domain" description="WxL Interacting Protein peptidoglycan binding" evidence="2">
    <location>
        <begin position="35"/>
        <end position="156"/>
    </location>
</feature>
<dbReference type="InterPro" id="IPR010317">
    <property type="entry name" value="WxLIP_PGBD"/>
</dbReference>